<feature type="compositionally biased region" description="Basic and acidic residues" evidence="2">
    <location>
        <begin position="496"/>
        <end position="507"/>
    </location>
</feature>
<gene>
    <name evidence="3" type="ORF">KIN20_021636</name>
</gene>
<proteinExistence type="predicted"/>
<protein>
    <recommendedName>
        <fullName evidence="5">Nuclear pore complex protein Nup214</fullName>
    </recommendedName>
</protein>
<keyword evidence="4" id="KW-1185">Reference proteome</keyword>
<feature type="compositionally biased region" description="Basic and acidic residues" evidence="2">
    <location>
        <begin position="545"/>
        <end position="556"/>
    </location>
</feature>
<comment type="caution">
    <text evidence="3">The sequence shown here is derived from an EMBL/GenBank/DDBJ whole genome shotgun (WGS) entry which is preliminary data.</text>
</comment>
<dbReference type="Proteomes" id="UP001196413">
    <property type="component" value="Unassembled WGS sequence"/>
</dbReference>
<organism evidence="3 4">
    <name type="scientific">Parelaphostrongylus tenuis</name>
    <name type="common">Meningeal worm</name>
    <dbReference type="NCBI Taxonomy" id="148309"/>
    <lineage>
        <taxon>Eukaryota</taxon>
        <taxon>Metazoa</taxon>
        <taxon>Ecdysozoa</taxon>
        <taxon>Nematoda</taxon>
        <taxon>Chromadorea</taxon>
        <taxon>Rhabditida</taxon>
        <taxon>Rhabditina</taxon>
        <taxon>Rhabditomorpha</taxon>
        <taxon>Strongyloidea</taxon>
        <taxon>Metastrongylidae</taxon>
        <taxon>Parelaphostrongylus</taxon>
    </lineage>
</organism>
<evidence type="ECO:0000313" key="4">
    <source>
        <dbReference type="Proteomes" id="UP001196413"/>
    </source>
</evidence>
<accession>A0AAD5MP53</accession>
<evidence type="ECO:0008006" key="5">
    <source>
        <dbReference type="Google" id="ProtNLM"/>
    </source>
</evidence>
<evidence type="ECO:0000256" key="2">
    <source>
        <dbReference type="SAM" id="MobiDB-lite"/>
    </source>
</evidence>
<evidence type="ECO:0000256" key="1">
    <source>
        <dbReference type="SAM" id="Coils"/>
    </source>
</evidence>
<dbReference type="AlphaFoldDB" id="A0AAD5MP53"/>
<feature type="coiled-coil region" evidence="1">
    <location>
        <begin position="21"/>
        <end position="52"/>
    </location>
</feature>
<feature type="compositionally biased region" description="Polar residues" evidence="2">
    <location>
        <begin position="468"/>
        <end position="488"/>
    </location>
</feature>
<sequence>MFKVFTKESQAYVGSLSHVDNVEAIDEVQQMIIELENEMNELTCTLKEKKHLISGNAASRKQCTNASLFASYPLNYQRTQYESLVQKYEDFVVKLHKAKKIITETKKISVRNQPRRLTDFDPKFDGRLQEGFKNLARFSNIARGRVAELEKTVSYLTSSTESNSTADPLVSKDTKSRTSSVEIPASVFIWKSWNPIQPEPNAPKIELQRKLLTILKQKIDGKSAIKKIEKLRFDCAPSDDTLSSSFLNSSNIEATLTQKISSPIKLKSAVTVQNASVQVDLPSASQPVLSDKTDVLKPSVPLAKNHNTVNQACLVGWPTAPRLRRKINAVPKANFFDERETPTTVSTTRQKETETTTTRATVSLWTLGASNDKKEKGVVVTASASPTTTSTVESTTDHKKSEASVISDSFSAESSKDVITSCLENQEKKVESIDLNVKDVKPSVGFGTAGFSNFLSGEKKDDKPLFSFGSTTDQTPTKSVFGSESPSKPFSMASKEPSKLVDSKVSQEERRMVCEAVTIADPEDTKMNVAKPPDQGEAVTTGDPEDTRMNETKPDQESSTDVVTFSFKPKETTESSQSVLATHSFKFAPKNDTASDATASVVNSVDIDEGMDDDGATVVPSQKTDSIFGGGFMSGIGSTASANTGRNVFGMKTGSLLKNTSTLGEKSSIFSGGGLKTINTSNTQPSSFASAAQQAVQSDALSQSTTSSSVFGATPKFGGPPVFGGKPIFGSTAPKPSTTFGGGSGAGGAFSAFSGTKNLFGNVSSTTSSVFGGGMSNQPSSKNTLFGGAQLNKSFSTWR</sequence>
<keyword evidence="1" id="KW-0175">Coiled coil</keyword>
<dbReference type="EMBL" id="JAHQIW010004394">
    <property type="protein sequence ID" value="KAJ1362195.1"/>
    <property type="molecule type" value="Genomic_DNA"/>
</dbReference>
<feature type="region of interest" description="Disordered" evidence="2">
    <location>
        <begin position="465"/>
        <end position="507"/>
    </location>
</feature>
<evidence type="ECO:0000313" key="3">
    <source>
        <dbReference type="EMBL" id="KAJ1362195.1"/>
    </source>
</evidence>
<name>A0AAD5MP53_PARTN</name>
<reference evidence="3" key="1">
    <citation type="submission" date="2021-06" db="EMBL/GenBank/DDBJ databases">
        <title>Parelaphostrongylus tenuis whole genome reference sequence.</title>
        <authorList>
            <person name="Garwood T.J."/>
            <person name="Larsen P.A."/>
            <person name="Fountain-Jones N.M."/>
            <person name="Garbe J.R."/>
            <person name="Macchietto M.G."/>
            <person name="Kania S.A."/>
            <person name="Gerhold R.W."/>
            <person name="Richards J.E."/>
            <person name="Wolf T.M."/>
        </authorList>
    </citation>
    <scope>NUCLEOTIDE SEQUENCE</scope>
    <source>
        <strain evidence="3">MNPRO001-30</strain>
        <tissue evidence="3">Meninges</tissue>
    </source>
</reference>
<feature type="region of interest" description="Disordered" evidence="2">
    <location>
        <begin position="525"/>
        <end position="562"/>
    </location>
</feature>